<dbReference type="EMBL" id="JBHSPA010000016">
    <property type="protein sequence ID" value="MFC5824635.1"/>
    <property type="molecule type" value="Genomic_DNA"/>
</dbReference>
<keyword evidence="4" id="KW-1185">Reference proteome</keyword>
<comment type="caution">
    <text evidence="3">The sequence shown here is derived from an EMBL/GenBank/DDBJ whole genome shotgun (WGS) entry which is preliminary data.</text>
</comment>
<proteinExistence type="predicted"/>
<feature type="domain" description="HTH IS21-type" evidence="2">
    <location>
        <begin position="39"/>
        <end position="102"/>
    </location>
</feature>
<dbReference type="Gene3D" id="1.10.10.60">
    <property type="entry name" value="Homeodomain-like"/>
    <property type="match status" value="1"/>
</dbReference>
<dbReference type="RefSeq" id="WP_379514159.1">
    <property type="nucleotide sequence ID" value="NZ_JBHSPA010000016.1"/>
</dbReference>
<organism evidence="3 4">
    <name type="scientific">Nonomuraea insulae</name>
    <dbReference type="NCBI Taxonomy" id="1616787"/>
    <lineage>
        <taxon>Bacteria</taxon>
        <taxon>Bacillati</taxon>
        <taxon>Actinomycetota</taxon>
        <taxon>Actinomycetes</taxon>
        <taxon>Streptosporangiales</taxon>
        <taxon>Streptosporangiaceae</taxon>
        <taxon>Nonomuraea</taxon>
    </lineage>
</organism>
<name>A0ABW1CJ13_9ACTN</name>
<feature type="region of interest" description="Disordered" evidence="1">
    <location>
        <begin position="135"/>
        <end position="160"/>
    </location>
</feature>
<gene>
    <name evidence="3" type="ORF">ACFPZ3_12325</name>
</gene>
<evidence type="ECO:0000313" key="3">
    <source>
        <dbReference type="EMBL" id="MFC5824635.1"/>
    </source>
</evidence>
<dbReference type="Proteomes" id="UP001596058">
    <property type="component" value="Unassembled WGS sequence"/>
</dbReference>
<dbReference type="InterPro" id="IPR017894">
    <property type="entry name" value="HTH_IS21_transposase_type"/>
</dbReference>
<evidence type="ECO:0000313" key="4">
    <source>
        <dbReference type="Proteomes" id="UP001596058"/>
    </source>
</evidence>
<reference evidence="4" key="1">
    <citation type="journal article" date="2019" name="Int. J. Syst. Evol. Microbiol.">
        <title>The Global Catalogue of Microorganisms (GCM) 10K type strain sequencing project: providing services to taxonomists for standard genome sequencing and annotation.</title>
        <authorList>
            <consortium name="The Broad Institute Genomics Platform"/>
            <consortium name="The Broad Institute Genome Sequencing Center for Infectious Disease"/>
            <person name="Wu L."/>
            <person name="Ma J."/>
        </authorList>
    </citation>
    <scope>NUCLEOTIDE SEQUENCE [LARGE SCALE GENOMIC DNA]</scope>
    <source>
        <strain evidence="4">CCUG 53903</strain>
    </source>
</reference>
<evidence type="ECO:0000259" key="2">
    <source>
        <dbReference type="PROSITE" id="PS50531"/>
    </source>
</evidence>
<protein>
    <recommendedName>
        <fullName evidence="2">HTH IS21-type domain-containing protein</fullName>
    </recommendedName>
</protein>
<sequence length="160" mass="18049">MIRWAQLPDAAAFEVDDVHTQDALDSYGNERPMVERTHERYAQVQALRAKSLSLNAISRELGLAFRTVRKYANATGADELLAPTLARSSKLDQFKPYLTRRWNEGRTNAVQLHTEIVRHVRHLRNLRLKASSVVRGVRQKGHPATQDDGLAHTEAQAEAS</sequence>
<evidence type="ECO:0000256" key="1">
    <source>
        <dbReference type="SAM" id="MobiDB-lite"/>
    </source>
</evidence>
<dbReference type="PROSITE" id="PS50531">
    <property type="entry name" value="HTH_IS21"/>
    <property type="match status" value="1"/>
</dbReference>
<accession>A0ABW1CJ13</accession>